<proteinExistence type="predicted"/>
<gene>
    <name evidence="3" type="ORF">AFUS01_LOCUS12809</name>
</gene>
<evidence type="ECO:0000256" key="2">
    <source>
        <dbReference type="SAM" id="SignalP"/>
    </source>
</evidence>
<feature type="region of interest" description="Disordered" evidence="1">
    <location>
        <begin position="548"/>
        <end position="568"/>
    </location>
</feature>
<evidence type="ECO:0000256" key="1">
    <source>
        <dbReference type="SAM" id="MobiDB-lite"/>
    </source>
</evidence>
<evidence type="ECO:0000313" key="3">
    <source>
        <dbReference type="EMBL" id="CAG7723742.1"/>
    </source>
</evidence>
<evidence type="ECO:0000313" key="4">
    <source>
        <dbReference type="Proteomes" id="UP000708208"/>
    </source>
</evidence>
<organism evidence="3 4">
    <name type="scientific">Allacma fusca</name>
    <dbReference type="NCBI Taxonomy" id="39272"/>
    <lineage>
        <taxon>Eukaryota</taxon>
        <taxon>Metazoa</taxon>
        <taxon>Ecdysozoa</taxon>
        <taxon>Arthropoda</taxon>
        <taxon>Hexapoda</taxon>
        <taxon>Collembola</taxon>
        <taxon>Symphypleona</taxon>
        <taxon>Sminthuridae</taxon>
        <taxon>Allacma</taxon>
    </lineage>
</organism>
<comment type="caution">
    <text evidence="3">The sequence shown here is derived from an EMBL/GenBank/DDBJ whole genome shotgun (WGS) entry which is preliminary data.</text>
</comment>
<dbReference type="Proteomes" id="UP000708208">
    <property type="component" value="Unassembled WGS sequence"/>
</dbReference>
<accession>A0A8J2JNC2</accession>
<dbReference type="EMBL" id="CAJVCH010102180">
    <property type="protein sequence ID" value="CAG7723742.1"/>
    <property type="molecule type" value="Genomic_DNA"/>
</dbReference>
<feature type="compositionally biased region" description="Basic residues" evidence="1">
    <location>
        <begin position="559"/>
        <end position="568"/>
    </location>
</feature>
<keyword evidence="4" id="KW-1185">Reference proteome</keyword>
<keyword evidence="2" id="KW-0732">Signal</keyword>
<reference evidence="3" key="1">
    <citation type="submission" date="2021-06" db="EMBL/GenBank/DDBJ databases">
        <authorList>
            <person name="Hodson N. C."/>
            <person name="Mongue J. A."/>
            <person name="Jaron S. K."/>
        </authorList>
    </citation>
    <scope>NUCLEOTIDE SEQUENCE</scope>
</reference>
<name>A0A8J2JNC2_9HEXA</name>
<feature type="signal peptide" evidence="2">
    <location>
        <begin position="1"/>
        <end position="24"/>
    </location>
</feature>
<sequence>MASSLAINIFLYFCYLTLPWNARTEEELLDLQLPGSIVDFNRLVDSQGSNKILGQYITVKVEGAAVGEDCDIALYTNYLRALYQAGSRTEFVDKMQLFLEHLKENPALESKSCFTRIPPDKNNKLGKLQFLKCDSATNKCICNDEEPYKSTVDPKSNGKACIIDKPTIGSKCRRSRSVLVNQRFYTAFRTAINDARTREHFLIAWNKLVEGVKKFLEDDSLESDRRQACFNHVDDFFNAENLECSPAATKTIVSYVNCSVPSGCRHFKTRLHKDMTVMICGSNGFDDNKTTALGPAPIQLYLLTLFLYKFVSVLAGQTTYNRQYMGHLKKNKITKKCKTRSLIVSSCILQRLTFYKKNRTKLLSKLSYCNKNGFPEINGATKGQPCDLDLYNTYLVPMYQAITRTIFIQGFNNLSLHLNQTPGLESKSCFSYTHADPTQNAPEKYRYLQCRAVTGQSEPSCECSNEEPYLSTSTPSDLKLTMPKKPKISNWHLRIWKKDLENTEWNIFYTVTSDELATTTMGFSVTSKTQRVWNVRIMVNVSVSRMESASDTRPSMVAAKRKGTPSVK</sequence>
<protein>
    <submittedName>
        <fullName evidence="3">Uncharacterized protein</fullName>
    </submittedName>
</protein>
<dbReference type="AlphaFoldDB" id="A0A8J2JNC2"/>
<feature type="chain" id="PRO_5035197038" evidence="2">
    <location>
        <begin position="25"/>
        <end position="568"/>
    </location>
</feature>